<sequence>MTTKRQAAVSKALASLAPMMPLEDALAVKALVARRHMRALPADRAVWLAMVTHIRHTRTDYDNLLADGYDRDAARFFVIEDINDVLRQWQATRLLDPHEDIEEPSNAPVRGASLKGRD</sequence>
<feature type="domain" description="DUF2293" evidence="2">
    <location>
        <begin position="12"/>
        <end position="90"/>
    </location>
</feature>
<protein>
    <submittedName>
        <fullName evidence="3">DUF2293 domain-containing protein</fullName>
    </submittedName>
</protein>
<dbReference type="Pfam" id="PF10056">
    <property type="entry name" value="DUF2293"/>
    <property type="match status" value="1"/>
</dbReference>
<dbReference type="GeneID" id="90766988"/>
<evidence type="ECO:0000259" key="2">
    <source>
        <dbReference type="Pfam" id="PF10056"/>
    </source>
</evidence>
<dbReference type="EMBL" id="CP036532">
    <property type="protein sequence ID" value="QBK30324.1"/>
    <property type="molecule type" value="Genomic_DNA"/>
</dbReference>
<dbReference type="KEGG" id="rpod:E0E05_06745"/>
<dbReference type="OrthoDB" id="1159372at2"/>
<evidence type="ECO:0000313" key="4">
    <source>
        <dbReference type="Proteomes" id="UP000293719"/>
    </source>
</evidence>
<dbReference type="InterPro" id="IPR018744">
    <property type="entry name" value="DUF2293"/>
</dbReference>
<feature type="region of interest" description="Disordered" evidence="1">
    <location>
        <begin position="97"/>
        <end position="118"/>
    </location>
</feature>
<keyword evidence="4" id="KW-1185">Reference proteome</keyword>
<organism evidence="3 4">
    <name type="scientific">Roseitalea porphyridii</name>
    <dbReference type="NCBI Taxonomy" id="1852022"/>
    <lineage>
        <taxon>Bacteria</taxon>
        <taxon>Pseudomonadati</taxon>
        <taxon>Pseudomonadota</taxon>
        <taxon>Alphaproteobacteria</taxon>
        <taxon>Hyphomicrobiales</taxon>
        <taxon>Ahrensiaceae</taxon>
        <taxon>Roseitalea</taxon>
    </lineage>
</organism>
<proteinExistence type="predicted"/>
<name>A0A4P6V0Y8_9HYPH</name>
<evidence type="ECO:0000313" key="3">
    <source>
        <dbReference type="EMBL" id="QBK30324.1"/>
    </source>
</evidence>
<accession>A0A4P6V0Y8</accession>
<dbReference type="RefSeq" id="WP_131616024.1">
    <property type="nucleotide sequence ID" value="NZ_CP036532.1"/>
</dbReference>
<dbReference type="Proteomes" id="UP000293719">
    <property type="component" value="Chromosome"/>
</dbReference>
<evidence type="ECO:0000256" key="1">
    <source>
        <dbReference type="SAM" id="MobiDB-lite"/>
    </source>
</evidence>
<reference evidence="3 4" key="1">
    <citation type="journal article" date="2017" name="Int. J. Syst. Evol. Microbiol.">
        <title>Roseitalea porphyridii gen. nov., sp. nov., isolated from a red alga, and reclassification of Hoeflea suaedae Chung et al. 2013 as Pseudohoeflea suaedae gen. nov., comb. nov.</title>
        <authorList>
            <person name="Hyeon J.W."/>
            <person name="Jeong S.E."/>
            <person name="Baek K."/>
            <person name="Jeon C.O."/>
        </authorList>
    </citation>
    <scope>NUCLEOTIDE SEQUENCE [LARGE SCALE GENOMIC DNA]</scope>
    <source>
        <strain evidence="3 4">MA7-20</strain>
    </source>
</reference>
<gene>
    <name evidence="3" type="ORF">E0E05_06745</name>
</gene>
<dbReference type="AlphaFoldDB" id="A0A4P6V0Y8"/>